<protein>
    <submittedName>
        <fullName evidence="1">Uncharacterized protein</fullName>
    </submittedName>
</protein>
<gene>
    <name evidence="1" type="ORF">EIY87_00025</name>
</gene>
<evidence type="ECO:0000313" key="1">
    <source>
        <dbReference type="EMBL" id="RSD26411.1"/>
    </source>
</evidence>
<dbReference type="Proteomes" id="UP000267081">
    <property type="component" value="Unassembled WGS sequence"/>
</dbReference>
<evidence type="ECO:0000313" key="2">
    <source>
        <dbReference type="Proteomes" id="UP000267081"/>
    </source>
</evidence>
<proteinExistence type="predicted"/>
<comment type="caution">
    <text evidence="1">The sequence shown here is derived from an EMBL/GenBank/DDBJ whole genome shotgun (WGS) entry which is preliminary data.</text>
</comment>
<keyword evidence="2" id="KW-1185">Reference proteome</keyword>
<organism evidence="1 2">
    <name type="scientific">Amycolatopsis eburnea</name>
    <dbReference type="NCBI Taxonomy" id="2267691"/>
    <lineage>
        <taxon>Bacteria</taxon>
        <taxon>Bacillati</taxon>
        <taxon>Actinomycetota</taxon>
        <taxon>Actinomycetes</taxon>
        <taxon>Pseudonocardiales</taxon>
        <taxon>Pseudonocardiaceae</taxon>
        <taxon>Amycolatopsis</taxon>
    </lineage>
</organism>
<dbReference type="OrthoDB" id="3698073at2"/>
<dbReference type="AlphaFoldDB" id="A0A427TQ66"/>
<dbReference type="EMBL" id="RSEC01000002">
    <property type="protein sequence ID" value="RSD26411.1"/>
    <property type="molecule type" value="Genomic_DNA"/>
</dbReference>
<sequence>MTAADQPASPVLPYPHARNDCRACRERDADVEVLDEHGQPRTPRHELCRLCFGNLVTILATHESGPQLDQPVAVLFRPAEGRR</sequence>
<dbReference type="RefSeq" id="WP_125305543.1">
    <property type="nucleotide sequence ID" value="NZ_RSEC01000002.1"/>
</dbReference>
<reference evidence="1 2" key="1">
    <citation type="submission" date="2018-12" db="EMBL/GenBank/DDBJ databases">
        <title>Amycolatopsis eburnea sp. nov. actinomycete associate with arbuscular mycorrhiza fungal spore.</title>
        <authorList>
            <person name="Lumyong S."/>
            <person name="Chaiya L."/>
        </authorList>
    </citation>
    <scope>NUCLEOTIDE SEQUENCE [LARGE SCALE GENOMIC DNA]</scope>
    <source>
        <strain evidence="1 2">GLM-1</strain>
    </source>
</reference>
<accession>A0A427TQ66</accession>
<name>A0A427TQ66_9PSEU</name>